<feature type="coiled-coil region" evidence="1">
    <location>
        <begin position="167"/>
        <end position="194"/>
    </location>
</feature>
<feature type="domain" description="FRG" evidence="2">
    <location>
        <begin position="290"/>
        <end position="389"/>
    </location>
</feature>
<dbReference type="Pfam" id="PF08867">
    <property type="entry name" value="FRG"/>
    <property type="match status" value="1"/>
</dbReference>
<comment type="caution">
    <text evidence="3">The sequence shown here is derived from an EMBL/GenBank/DDBJ whole genome shotgun (WGS) entry which is preliminary data.</text>
</comment>
<dbReference type="InterPro" id="IPR014966">
    <property type="entry name" value="FRG-dom"/>
</dbReference>
<name>A0A7J9S369_METMI</name>
<dbReference type="Proteomes" id="UP000584706">
    <property type="component" value="Unassembled WGS sequence"/>
</dbReference>
<accession>A0A7J9S369</accession>
<dbReference type="EMBL" id="JACHIQ010000003">
    <property type="protein sequence ID" value="MBB6067997.1"/>
    <property type="molecule type" value="Genomic_DNA"/>
</dbReference>
<sequence length="553" mass="64921">MGIISEITVYSLSDLISSLEDVQELLEITNAIEKLNQEDAESEEKLKTFSDLKKIKLEIIELKEKKRKNELKIKNTSEYDVKDTHKEIIDVQNGVDKVNVFLSDLKDKESKLQSKISKLNNKIKDLDLKIKDLDLKIKESTDISEANNYYMDSNYTYLEKTYKLDELEKLESEMKLIKNDRNNLKKDMQGYRHRMYMIGKKWTKSPANLKEGYLRNGEFWELKRLLGVENPSKQEKGKLIQLIKFYTVMSITGLNNVYQDLKNIEKKLQDKISEYTSEFEMVENTIKFEKDPEIYYRGQSKRDRKLIPSLFRNNLNGNPKYAKKEKEFYLSLKEHNHPDFEFKKSIFDRMALMQHYEIPTRLLDWSKNPLVALYFTLSENSDGFDGKIFVYMPKKIAYSDSLEVSIFCSSLFSEYNDCKIYFKDILDIEINGKKIKDYRGGEYQDFGKLRNVFESTMFIKPILTNNRLRVQQGGFTLYGSKIVSENEDLLVIPPEMTDKTLEETENLVTLVINSESKPKIKKELEKLGIHGGTIYPELEHYCKFLSGKFCNND</sequence>
<gene>
    <name evidence="3" type="ORF">HNP97_001510</name>
</gene>
<evidence type="ECO:0000313" key="3">
    <source>
        <dbReference type="EMBL" id="MBB6067997.1"/>
    </source>
</evidence>
<dbReference type="RefSeq" id="WP_183547124.1">
    <property type="nucleotide sequence ID" value="NZ_JACHIQ010000003.1"/>
</dbReference>
<keyword evidence="1" id="KW-0175">Coiled coil</keyword>
<reference evidence="3 4" key="1">
    <citation type="submission" date="2020-08" db="EMBL/GenBank/DDBJ databases">
        <title>Genomic Encyclopedia of Type Strains, Phase IV (KMG-V): Genome sequencing to study the core and pangenomes of soil and plant-associated prokaryotes.</title>
        <authorList>
            <person name="Whitman W."/>
        </authorList>
    </citation>
    <scope>NUCLEOTIDE SEQUENCE [LARGE SCALE GENOMIC DNA]</scope>
    <source>
        <strain evidence="3 4">DSM 7078</strain>
    </source>
</reference>
<feature type="coiled-coil region" evidence="1">
    <location>
        <begin position="251"/>
        <end position="285"/>
    </location>
</feature>
<organism evidence="3 4">
    <name type="scientific">Methanococcus maripaludis</name>
    <name type="common">Methanococcus deltae</name>
    <dbReference type="NCBI Taxonomy" id="39152"/>
    <lineage>
        <taxon>Archaea</taxon>
        <taxon>Methanobacteriati</taxon>
        <taxon>Methanobacteriota</taxon>
        <taxon>Methanomada group</taxon>
        <taxon>Methanococci</taxon>
        <taxon>Methanococcales</taxon>
        <taxon>Methanococcaceae</taxon>
        <taxon>Methanococcus</taxon>
    </lineage>
</organism>
<protein>
    <submittedName>
        <fullName evidence="3">Putative nucleic acid-binding Zn-ribbon protein</fullName>
    </submittedName>
</protein>
<evidence type="ECO:0000313" key="4">
    <source>
        <dbReference type="Proteomes" id="UP000584706"/>
    </source>
</evidence>
<dbReference type="SMART" id="SM00901">
    <property type="entry name" value="FRG"/>
    <property type="match status" value="1"/>
</dbReference>
<dbReference type="AlphaFoldDB" id="A0A7J9S369"/>
<evidence type="ECO:0000256" key="1">
    <source>
        <dbReference type="SAM" id="Coils"/>
    </source>
</evidence>
<evidence type="ECO:0000259" key="2">
    <source>
        <dbReference type="SMART" id="SM00901"/>
    </source>
</evidence>
<proteinExistence type="predicted"/>
<feature type="coiled-coil region" evidence="1">
    <location>
        <begin position="102"/>
        <end position="136"/>
    </location>
</feature>
<feature type="coiled-coil region" evidence="1">
    <location>
        <begin position="25"/>
        <end position="72"/>
    </location>
</feature>